<sequence>MSSKPFFRFSSDESSLHSFFSSVEDRLNRYDTLFAQQNEKISTLTAQMKIQTEKNQTFSRIQTDTNDLNNRLKLIEQSVLHNNESIQKITSDFSSLSNTINSQLLELSKKVEEKLKESHADNGLQFDDLFNKLTKHTKELVDDSIASINNKVEDFSHLITNIDEDTKKNNTQIININSQINENQKNIQMIRESFLSLNTDSKKQNDLTPLTTTASHIINQFSTIFLAINEIKTSLLALQSRPVEPDLSGLSLRPDQTNILYDFSQPPYLPKLYKFNKISQAVDYIYDLVPALQTYMNAIYSIENSKIKLREIEKDNDQKERDKQFSEIRYEIADIRSLMTNMATRDDINIIQRQRSSRGGGINMSSFNSMDCSGLAGPSNGGFGGSSAIKCIACGRELPPSNSNGTGYNGYNIRQSLSSSTFPDEFASSSSYVSLSMNQPPVTPPQIPRRKATTAANGSRKFNVGIVENPRSARAYHASNTCRKIQTPTTNPKS</sequence>
<evidence type="ECO:0000256" key="2">
    <source>
        <dbReference type="SAM" id="MobiDB-lite"/>
    </source>
</evidence>
<accession>A0ABR2JRI6</accession>
<feature type="coiled-coil region" evidence="1">
    <location>
        <begin position="302"/>
        <end position="329"/>
    </location>
</feature>
<gene>
    <name evidence="3" type="ORF">M9Y10_004159</name>
</gene>
<feature type="region of interest" description="Disordered" evidence="2">
    <location>
        <begin position="437"/>
        <end position="460"/>
    </location>
</feature>
<evidence type="ECO:0000256" key="1">
    <source>
        <dbReference type="SAM" id="Coils"/>
    </source>
</evidence>
<dbReference type="EMBL" id="JAPFFF010000010">
    <property type="protein sequence ID" value="KAK8881423.1"/>
    <property type="molecule type" value="Genomic_DNA"/>
</dbReference>
<dbReference type="Proteomes" id="UP001470230">
    <property type="component" value="Unassembled WGS sequence"/>
</dbReference>
<name>A0ABR2JRI6_9EUKA</name>
<evidence type="ECO:0000313" key="4">
    <source>
        <dbReference type="Proteomes" id="UP001470230"/>
    </source>
</evidence>
<keyword evidence="4" id="KW-1185">Reference proteome</keyword>
<protein>
    <submittedName>
        <fullName evidence="3">Uncharacterized protein</fullName>
    </submittedName>
</protein>
<reference evidence="3 4" key="1">
    <citation type="submission" date="2024-04" db="EMBL/GenBank/DDBJ databases">
        <title>Tritrichomonas musculus Genome.</title>
        <authorList>
            <person name="Alves-Ferreira E."/>
            <person name="Grigg M."/>
            <person name="Lorenzi H."/>
            <person name="Galac M."/>
        </authorList>
    </citation>
    <scope>NUCLEOTIDE SEQUENCE [LARGE SCALE GENOMIC DNA]</scope>
    <source>
        <strain evidence="3 4">EAF2021</strain>
    </source>
</reference>
<comment type="caution">
    <text evidence="3">The sequence shown here is derived from an EMBL/GenBank/DDBJ whole genome shotgun (WGS) entry which is preliminary data.</text>
</comment>
<proteinExistence type="predicted"/>
<keyword evidence="1" id="KW-0175">Coiled coil</keyword>
<organism evidence="3 4">
    <name type="scientific">Tritrichomonas musculus</name>
    <dbReference type="NCBI Taxonomy" id="1915356"/>
    <lineage>
        <taxon>Eukaryota</taxon>
        <taxon>Metamonada</taxon>
        <taxon>Parabasalia</taxon>
        <taxon>Tritrichomonadida</taxon>
        <taxon>Tritrichomonadidae</taxon>
        <taxon>Tritrichomonas</taxon>
    </lineage>
</organism>
<evidence type="ECO:0000313" key="3">
    <source>
        <dbReference type="EMBL" id="KAK8881423.1"/>
    </source>
</evidence>